<sequence length="329" mass="39398">MLIAMNRMNERVLAKNAKRNQIYRCPYCLGEVILRHGVKVIPHFAHKVKSTRLCYKAETYNHYQLKMLLAQKFEAINYDVDIEPFFKCIKQYPDLVINQRHAIEIQCSTISTTEIIERTLGLKSIGLKVYWIINDVKKRGDFIELTQFQTTFINPIHRTLIPWDFTKSRLIVYTHLQNIAGKKFICKKHTIQIKQLFNTYQSEQAQIYKLSKRTINNYILQCRRKNSVLEPTLSAIYQLQMNDNEVCINTGFIFPNQIYIETHPVEWQLNYLLLRRKYDRHQSCDLLMSIIKFRYFAYHKYHKLTILKDLLNDFEKMYYNRCLSVQNQS</sequence>
<evidence type="ECO:0000313" key="5">
    <source>
        <dbReference type="Proteomes" id="UP000538955"/>
    </source>
</evidence>
<dbReference type="EMBL" id="JABBMI010000101">
    <property type="protein sequence ID" value="NMK55463.1"/>
    <property type="molecule type" value="Genomic_DNA"/>
</dbReference>
<reference evidence="5 6" key="1">
    <citation type="submission" date="2020-04" db="EMBL/GenBank/DDBJ databases">
        <title>The Epidemiology and Molecular Characteristics of Linezolid-Resistant Staphylococcus capitis in Huashan Hospital, Shanghai.</title>
        <authorList>
            <person name="Ding L."/>
            <person name="Li P."/>
            <person name="Yang Y."/>
            <person name="Lin D."/>
            <person name="Xu X."/>
        </authorList>
    </citation>
    <scope>NUCLEOTIDE SEQUENCE [LARGE SCALE GENOMIC DNA]</scope>
    <source>
        <strain evidence="4 6">12-86</strain>
        <strain evidence="3 5">17-84</strain>
    </source>
</reference>
<evidence type="ECO:0000259" key="2">
    <source>
        <dbReference type="Pfam" id="PF25164"/>
    </source>
</evidence>
<evidence type="ECO:0000313" key="4">
    <source>
        <dbReference type="EMBL" id="NMK96581.1"/>
    </source>
</evidence>
<dbReference type="Pfam" id="PF25164">
    <property type="entry name" value="CoiA_N"/>
    <property type="match status" value="1"/>
</dbReference>
<dbReference type="InterPro" id="IPR057253">
    <property type="entry name" value="CoiA-like_N"/>
</dbReference>
<dbReference type="Proteomes" id="UP000538955">
    <property type="component" value="Unassembled WGS sequence"/>
</dbReference>
<dbReference type="AlphaFoldDB" id="A0A7X9WC95"/>
<dbReference type="Proteomes" id="UP000550736">
    <property type="component" value="Unassembled WGS sequence"/>
</dbReference>
<organism evidence="4 6">
    <name type="scientific">Staphylococcus capitis</name>
    <dbReference type="NCBI Taxonomy" id="29388"/>
    <lineage>
        <taxon>Bacteria</taxon>
        <taxon>Bacillati</taxon>
        <taxon>Bacillota</taxon>
        <taxon>Bacilli</taxon>
        <taxon>Bacillales</taxon>
        <taxon>Staphylococcaceae</taxon>
        <taxon>Staphylococcus</taxon>
    </lineage>
</organism>
<keyword evidence="5" id="KW-1185">Reference proteome</keyword>
<gene>
    <name evidence="4" type="ORF">HHM13_00505</name>
    <name evidence="3" type="ORF">HHM24_12150</name>
</gene>
<accession>A0A7X9WC95</accession>
<dbReference type="RefSeq" id="WP_030065099.1">
    <property type="nucleotide sequence ID" value="NZ_CP086659.1"/>
</dbReference>
<protein>
    <submittedName>
        <fullName evidence="4">Transcription factor</fullName>
    </submittedName>
</protein>
<dbReference type="InterPro" id="IPR010330">
    <property type="entry name" value="CoiA_nuc"/>
</dbReference>
<evidence type="ECO:0000259" key="1">
    <source>
        <dbReference type="Pfam" id="PF06054"/>
    </source>
</evidence>
<dbReference type="EMBL" id="JABBLX010000001">
    <property type="protein sequence ID" value="NMK96581.1"/>
    <property type="molecule type" value="Genomic_DNA"/>
</dbReference>
<feature type="domain" description="Competence protein CoiA nuclease-like" evidence="1">
    <location>
        <begin position="58"/>
        <end position="196"/>
    </location>
</feature>
<dbReference type="Pfam" id="PF06054">
    <property type="entry name" value="CoiA_nuc"/>
    <property type="match status" value="1"/>
</dbReference>
<feature type="domain" description="Competence protein CoiA-like N-terminal" evidence="2">
    <location>
        <begin position="14"/>
        <end position="50"/>
    </location>
</feature>
<name>A0A7X9WC95_STACP</name>
<proteinExistence type="predicted"/>
<dbReference type="InterPro" id="IPR021176">
    <property type="entry name" value="Competence-induced_CoiA"/>
</dbReference>
<dbReference type="PIRSF" id="PIRSF007487">
    <property type="entry name" value="Competence-induced_CoiA_bac"/>
    <property type="match status" value="1"/>
</dbReference>
<comment type="caution">
    <text evidence="4">The sequence shown here is derived from an EMBL/GenBank/DDBJ whole genome shotgun (WGS) entry which is preliminary data.</text>
</comment>
<evidence type="ECO:0000313" key="3">
    <source>
        <dbReference type="EMBL" id="NMK55463.1"/>
    </source>
</evidence>
<evidence type="ECO:0000313" key="6">
    <source>
        <dbReference type="Proteomes" id="UP000550736"/>
    </source>
</evidence>